<protein>
    <recommendedName>
        <fullName evidence="5">NAD(P)-binding protein</fullName>
    </recommendedName>
</protein>
<proteinExistence type="inferred from homology"/>
<reference evidence="3" key="1">
    <citation type="journal article" date="2020" name="BMC Genomics">
        <title>Correction to: Identification and distribution of gene clusters required for synthesis of sphingolipid metabolism inhibitors in diverse species of the filamentous fungus Fusarium.</title>
        <authorList>
            <person name="Kim H.S."/>
            <person name="Lohmar J.M."/>
            <person name="Busman M."/>
            <person name="Brown D.W."/>
            <person name="Naumann T.A."/>
            <person name="Divon H.H."/>
            <person name="Lysoe E."/>
            <person name="Uhlig S."/>
            <person name="Proctor R.H."/>
        </authorList>
    </citation>
    <scope>NUCLEOTIDE SEQUENCE</scope>
    <source>
        <strain evidence="3">NRRL 22465</strain>
    </source>
</reference>
<evidence type="ECO:0008006" key="5">
    <source>
        <dbReference type="Google" id="ProtNLM"/>
    </source>
</evidence>
<evidence type="ECO:0000256" key="1">
    <source>
        <dbReference type="ARBA" id="ARBA00006484"/>
    </source>
</evidence>
<dbReference type="Proteomes" id="UP000635477">
    <property type="component" value="Unassembled WGS sequence"/>
</dbReference>
<gene>
    <name evidence="3" type="ORF">FZEAL_3480</name>
</gene>
<dbReference type="PIRSF" id="PIRSF000126">
    <property type="entry name" value="11-beta-HSD1"/>
    <property type="match status" value="1"/>
</dbReference>
<keyword evidence="2" id="KW-0560">Oxidoreductase</keyword>
<dbReference type="SUPFAM" id="SSF51735">
    <property type="entry name" value="NAD(P)-binding Rossmann-fold domains"/>
    <property type="match status" value="1"/>
</dbReference>
<dbReference type="PANTHER" id="PTHR43899:SF13">
    <property type="entry name" value="RH59310P"/>
    <property type="match status" value="1"/>
</dbReference>
<name>A0A8H4UNQ8_9HYPO</name>
<comment type="caution">
    <text evidence="3">The sequence shown here is derived from an EMBL/GenBank/DDBJ whole genome shotgun (WGS) entry which is preliminary data.</text>
</comment>
<dbReference type="InterPro" id="IPR036291">
    <property type="entry name" value="NAD(P)-bd_dom_sf"/>
</dbReference>
<dbReference type="InterPro" id="IPR051019">
    <property type="entry name" value="VLCFA-Steroid_DH"/>
</dbReference>
<evidence type="ECO:0000313" key="3">
    <source>
        <dbReference type="EMBL" id="KAF4980545.1"/>
    </source>
</evidence>
<dbReference type="Pfam" id="PF00106">
    <property type="entry name" value="adh_short"/>
    <property type="match status" value="1"/>
</dbReference>
<dbReference type="OrthoDB" id="47007at2759"/>
<accession>A0A8H4UNQ8</accession>
<sequence length="328" mass="34711">MAPSLKTSLIALGAVAALSITQQLASFAWLFIRTSSFSRYTTTANGSPPWAFITGASSGIGAAFAFELASRGFNIVIHGRNQQKLKSVKKAVQARYPGCEVRVVIADAADPSKVDFPGIAASVADIQIKVLINNVGATMPLGHYFDTLENYSAQELLDNVGANATFPLLLTGALLPNLIKDQPGLILNVGSFSDNGMPLFPSYGPAKAFVRNSCVELGMEMAFKERDIEVLGLTVVQVTDTGVIFVPSSYSVPSGPTWVKSALARVGCGRPHVVPYLPHALQVAVLENLPDWISKQAKLAVSASMLVGDPTGRLAHEAAVGEDSKKNV</sequence>
<evidence type="ECO:0000313" key="4">
    <source>
        <dbReference type="Proteomes" id="UP000635477"/>
    </source>
</evidence>
<dbReference type="EMBL" id="JABEYC010000223">
    <property type="protein sequence ID" value="KAF4980545.1"/>
    <property type="molecule type" value="Genomic_DNA"/>
</dbReference>
<organism evidence="3 4">
    <name type="scientific">Fusarium zealandicum</name>
    <dbReference type="NCBI Taxonomy" id="1053134"/>
    <lineage>
        <taxon>Eukaryota</taxon>
        <taxon>Fungi</taxon>
        <taxon>Dikarya</taxon>
        <taxon>Ascomycota</taxon>
        <taxon>Pezizomycotina</taxon>
        <taxon>Sordariomycetes</taxon>
        <taxon>Hypocreomycetidae</taxon>
        <taxon>Hypocreales</taxon>
        <taxon>Nectriaceae</taxon>
        <taxon>Fusarium</taxon>
        <taxon>Fusarium staphyleae species complex</taxon>
    </lineage>
</organism>
<dbReference type="PANTHER" id="PTHR43899">
    <property type="entry name" value="RH59310P"/>
    <property type="match status" value="1"/>
</dbReference>
<reference evidence="3" key="2">
    <citation type="submission" date="2020-05" db="EMBL/GenBank/DDBJ databases">
        <authorList>
            <person name="Kim H.-S."/>
            <person name="Proctor R.H."/>
            <person name="Brown D.W."/>
        </authorList>
    </citation>
    <scope>NUCLEOTIDE SEQUENCE</scope>
    <source>
        <strain evidence="3">NRRL 22465</strain>
    </source>
</reference>
<dbReference type="PRINTS" id="PR00081">
    <property type="entry name" value="GDHRDH"/>
</dbReference>
<evidence type="ECO:0000256" key="2">
    <source>
        <dbReference type="ARBA" id="ARBA00023002"/>
    </source>
</evidence>
<dbReference type="Gene3D" id="3.40.50.720">
    <property type="entry name" value="NAD(P)-binding Rossmann-like Domain"/>
    <property type="match status" value="1"/>
</dbReference>
<dbReference type="GO" id="GO:0005783">
    <property type="term" value="C:endoplasmic reticulum"/>
    <property type="evidence" value="ECO:0007669"/>
    <property type="project" value="TreeGrafter"/>
</dbReference>
<dbReference type="AlphaFoldDB" id="A0A8H4UNQ8"/>
<dbReference type="GO" id="GO:0016491">
    <property type="term" value="F:oxidoreductase activity"/>
    <property type="evidence" value="ECO:0007669"/>
    <property type="project" value="UniProtKB-KW"/>
</dbReference>
<dbReference type="InterPro" id="IPR002347">
    <property type="entry name" value="SDR_fam"/>
</dbReference>
<comment type="similarity">
    <text evidence="1">Belongs to the short-chain dehydrogenases/reductases (SDR) family.</text>
</comment>
<keyword evidence="4" id="KW-1185">Reference proteome</keyword>